<name>A0A0E9RWV2_ANGAN</name>
<sequence length="24" mass="2730">MSHLHIGQVLCSSNHGSMHVLWKK</sequence>
<evidence type="ECO:0000313" key="1">
    <source>
        <dbReference type="EMBL" id="JAH32870.1"/>
    </source>
</evidence>
<reference evidence="1" key="2">
    <citation type="journal article" date="2015" name="Fish Shellfish Immunol.">
        <title>Early steps in the European eel (Anguilla anguilla)-Vibrio vulnificus interaction in the gills: Role of the RtxA13 toxin.</title>
        <authorList>
            <person name="Callol A."/>
            <person name="Pajuelo D."/>
            <person name="Ebbesson L."/>
            <person name="Teles M."/>
            <person name="MacKenzie S."/>
            <person name="Amaro C."/>
        </authorList>
    </citation>
    <scope>NUCLEOTIDE SEQUENCE</scope>
</reference>
<protein>
    <submittedName>
        <fullName evidence="1">Uncharacterized protein</fullName>
    </submittedName>
</protein>
<proteinExistence type="predicted"/>
<organism evidence="1">
    <name type="scientific">Anguilla anguilla</name>
    <name type="common">European freshwater eel</name>
    <name type="synonym">Muraena anguilla</name>
    <dbReference type="NCBI Taxonomy" id="7936"/>
    <lineage>
        <taxon>Eukaryota</taxon>
        <taxon>Metazoa</taxon>
        <taxon>Chordata</taxon>
        <taxon>Craniata</taxon>
        <taxon>Vertebrata</taxon>
        <taxon>Euteleostomi</taxon>
        <taxon>Actinopterygii</taxon>
        <taxon>Neopterygii</taxon>
        <taxon>Teleostei</taxon>
        <taxon>Anguilliformes</taxon>
        <taxon>Anguillidae</taxon>
        <taxon>Anguilla</taxon>
    </lineage>
</organism>
<reference evidence="1" key="1">
    <citation type="submission" date="2014-11" db="EMBL/GenBank/DDBJ databases">
        <authorList>
            <person name="Amaro Gonzalez C."/>
        </authorList>
    </citation>
    <scope>NUCLEOTIDE SEQUENCE</scope>
</reference>
<dbReference type="AlphaFoldDB" id="A0A0E9RWV2"/>
<dbReference type="EMBL" id="GBXM01075707">
    <property type="protein sequence ID" value="JAH32870.1"/>
    <property type="molecule type" value="Transcribed_RNA"/>
</dbReference>
<accession>A0A0E9RWV2</accession>